<dbReference type="Pfam" id="PF00300">
    <property type="entry name" value="His_Phos_1"/>
    <property type="match status" value="1"/>
</dbReference>
<accession>W7MCE9</accession>
<gene>
    <name evidence="3" type="ORF">FVEG_08371</name>
</gene>
<dbReference type="EMBL" id="CM000587">
    <property type="protein sequence ID" value="EWG48676.1"/>
    <property type="molecule type" value="Genomic_DNA"/>
</dbReference>
<dbReference type="CDD" id="cd07067">
    <property type="entry name" value="HP_PGM_like"/>
    <property type="match status" value="1"/>
</dbReference>
<dbReference type="STRING" id="334819.W7MCE9"/>
<name>W7MCE9_GIBM7</name>
<feature type="active site" description="Proton donor/acceptor" evidence="1">
    <location>
        <position position="93"/>
    </location>
</feature>
<evidence type="ECO:0008006" key="5">
    <source>
        <dbReference type="Google" id="ProtNLM"/>
    </source>
</evidence>
<dbReference type="InterPro" id="IPR029033">
    <property type="entry name" value="His_PPase_superfam"/>
</dbReference>
<dbReference type="InterPro" id="IPR013078">
    <property type="entry name" value="His_Pase_superF_clade-1"/>
</dbReference>
<dbReference type="GeneID" id="30066109"/>
<dbReference type="SMART" id="SM00855">
    <property type="entry name" value="PGAM"/>
    <property type="match status" value="1"/>
</dbReference>
<dbReference type="OrthoDB" id="4818801at2759"/>
<feature type="binding site" evidence="2">
    <location>
        <begin position="22"/>
        <end position="23"/>
    </location>
    <ligand>
        <name>substrate</name>
    </ligand>
</feature>
<evidence type="ECO:0000313" key="4">
    <source>
        <dbReference type="Proteomes" id="UP000009096"/>
    </source>
</evidence>
<organism evidence="3 4">
    <name type="scientific">Gibberella moniliformis (strain M3125 / FGSC 7600)</name>
    <name type="common">Maize ear and stalk rot fungus</name>
    <name type="synonym">Fusarium verticillioides</name>
    <dbReference type="NCBI Taxonomy" id="334819"/>
    <lineage>
        <taxon>Eukaryota</taxon>
        <taxon>Fungi</taxon>
        <taxon>Dikarya</taxon>
        <taxon>Ascomycota</taxon>
        <taxon>Pezizomycotina</taxon>
        <taxon>Sordariomycetes</taxon>
        <taxon>Hypocreomycetidae</taxon>
        <taxon>Hypocreales</taxon>
        <taxon>Nectriaceae</taxon>
        <taxon>Fusarium</taxon>
        <taxon>Fusarium fujikuroi species complex</taxon>
    </lineage>
</organism>
<dbReference type="KEGG" id="fvr:FVEG_08371"/>
<reference evidence="3 4" key="1">
    <citation type="journal article" date="2010" name="Nature">
        <title>Comparative genomics reveals mobile pathogenicity chromosomes in Fusarium.</title>
        <authorList>
            <person name="Ma L.J."/>
            <person name="van der Does H.C."/>
            <person name="Borkovich K.A."/>
            <person name="Coleman J.J."/>
            <person name="Daboussi M.J."/>
            <person name="Di Pietro A."/>
            <person name="Dufresne M."/>
            <person name="Freitag M."/>
            <person name="Grabherr M."/>
            <person name="Henrissat B."/>
            <person name="Houterman P.M."/>
            <person name="Kang S."/>
            <person name="Shim W.B."/>
            <person name="Woloshuk C."/>
            <person name="Xie X."/>
            <person name="Xu J.R."/>
            <person name="Antoniw J."/>
            <person name="Baker S.E."/>
            <person name="Bluhm B.H."/>
            <person name="Breakspear A."/>
            <person name="Brown D.W."/>
            <person name="Butchko R.A."/>
            <person name="Chapman S."/>
            <person name="Coulson R."/>
            <person name="Coutinho P.M."/>
            <person name="Danchin E.G."/>
            <person name="Diener A."/>
            <person name="Gale L.R."/>
            <person name="Gardiner D.M."/>
            <person name="Goff S."/>
            <person name="Hammond-Kosack K.E."/>
            <person name="Hilburn K."/>
            <person name="Hua-Van A."/>
            <person name="Jonkers W."/>
            <person name="Kazan K."/>
            <person name="Kodira C.D."/>
            <person name="Koehrsen M."/>
            <person name="Kumar L."/>
            <person name="Lee Y.H."/>
            <person name="Li L."/>
            <person name="Manners J.M."/>
            <person name="Miranda-Saavedra D."/>
            <person name="Mukherjee M."/>
            <person name="Park G."/>
            <person name="Park J."/>
            <person name="Park S.Y."/>
            <person name="Proctor R.H."/>
            <person name="Regev A."/>
            <person name="Ruiz-Roldan M.C."/>
            <person name="Sain D."/>
            <person name="Sakthikumar S."/>
            <person name="Sykes S."/>
            <person name="Schwartz D.C."/>
            <person name="Turgeon B.G."/>
            <person name="Wapinski I."/>
            <person name="Yoder O."/>
            <person name="Young S."/>
            <person name="Zeng Q."/>
            <person name="Zhou S."/>
            <person name="Galagan J."/>
            <person name="Cuomo C.A."/>
            <person name="Kistler H.C."/>
            <person name="Rep M."/>
        </authorList>
    </citation>
    <scope>NUCLEOTIDE SEQUENCE [LARGE SCALE GENOMIC DNA]</scope>
    <source>
        <strain evidence="4">M3125 / FGSC 7600</strain>
    </source>
</reference>
<dbReference type="Proteomes" id="UP000009096">
    <property type="component" value="Chromosome 10"/>
</dbReference>
<dbReference type="GO" id="GO:0046390">
    <property type="term" value="P:ribose phosphate biosynthetic process"/>
    <property type="evidence" value="ECO:0007669"/>
    <property type="project" value="TreeGrafter"/>
</dbReference>
<dbReference type="Gene3D" id="3.40.50.1240">
    <property type="entry name" value="Phosphoglycerate mutase-like"/>
    <property type="match status" value="1"/>
</dbReference>
<dbReference type="EMBL" id="DS022252">
    <property type="protein sequence ID" value="EWG48676.1"/>
    <property type="molecule type" value="Genomic_DNA"/>
</dbReference>
<proteinExistence type="predicted"/>
<dbReference type="GO" id="GO:0050278">
    <property type="term" value="F:sedoheptulose-bisphosphatase activity"/>
    <property type="evidence" value="ECO:0007669"/>
    <property type="project" value="TreeGrafter"/>
</dbReference>
<dbReference type="AlphaFoldDB" id="W7MCE9"/>
<dbReference type="PANTHER" id="PTHR48100:SF15">
    <property type="entry name" value="SEDOHEPTULOSE 1,7-BISPHOSPHATASE"/>
    <property type="match status" value="1"/>
</dbReference>
<keyword evidence="4" id="KW-1185">Reference proteome</keyword>
<feature type="active site" description="Tele-phosphohistidine intermediate" evidence="1">
    <location>
        <position position="10"/>
    </location>
</feature>
<dbReference type="InterPro" id="IPR050275">
    <property type="entry name" value="PGM_Phosphatase"/>
</dbReference>
<protein>
    <recommendedName>
        <fullName evidence="5">Phosphoglycerate mutase</fullName>
    </recommendedName>
</protein>
<evidence type="ECO:0000256" key="2">
    <source>
        <dbReference type="PIRSR" id="PIRSR613078-2"/>
    </source>
</evidence>
<feature type="binding site" evidence="2">
    <location>
        <position position="66"/>
    </location>
    <ligand>
        <name>substrate</name>
    </ligand>
</feature>
<evidence type="ECO:0000313" key="3">
    <source>
        <dbReference type="EMBL" id="EWG48676.1"/>
    </source>
</evidence>
<evidence type="ECO:0000256" key="1">
    <source>
        <dbReference type="PIRSR" id="PIRSR613078-1"/>
    </source>
</evidence>
<dbReference type="VEuPathDB" id="FungiDB:FVEG_08371"/>
<dbReference type="SUPFAM" id="SSF53254">
    <property type="entry name" value="Phosphoglycerate mutase-like"/>
    <property type="match status" value="1"/>
</dbReference>
<dbReference type="RefSeq" id="XP_018754867.1">
    <property type="nucleotide sequence ID" value="XM_018897261.1"/>
</dbReference>
<sequence length="238" mass="27075">MAPSVFLIRHGQTEWSKAGKYTGRTDIELTDFGKKEATALGDNFFGFNKLIDPSHLTHAFVSPRIRARETFELVTEKHPELRQRTTFTEDLREWGHGDYEGMTTQQIRDLRAEKGLNASSEWSIWAGGCEGGESVQDIERRANDVISFIRDIQKDYIHHENGGNVMVVRYCYLRAAFVPRRVGHGTFLRCLWKVWVHLPFDSPINIQFDTGSVATLSYKDNNINSRTAVIGLKIPSAS</sequence>
<dbReference type="PANTHER" id="PTHR48100">
    <property type="entry name" value="BROAD-SPECIFICITY PHOSPHATASE YOR283W-RELATED"/>
    <property type="match status" value="1"/>
</dbReference>